<dbReference type="InterPro" id="IPR036388">
    <property type="entry name" value="WH-like_DNA-bd_sf"/>
</dbReference>
<feature type="domain" description="Smf/DprA SLOG" evidence="3">
    <location>
        <begin position="154"/>
        <end position="362"/>
    </location>
</feature>
<dbReference type="Gene3D" id="1.10.10.10">
    <property type="entry name" value="Winged helix-like DNA-binding domain superfamily/Winged helix DNA-binding domain"/>
    <property type="match status" value="1"/>
</dbReference>
<dbReference type="Pfam" id="PF02481">
    <property type="entry name" value="DNA_processg_A"/>
    <property type="match status" value="1"/>
</dbReference>
<dbReference type="OrthoDB" id="9785707at2"/>
<dbReference type="SUPFAM" id="SSF102405">
    <property type="entry name" value="MCP/YpsA-like"/>
    <property type="match status" value="1"/>
</dbReference>
<feature type="compositionally biased region" description="Low complexity" evidence="2">
    <location>
        <begin position="36"/>
        <end position="55"/>
    </location>
</feature>
<dbReference type="Pfam" id="PF17782">
    <property type="entry name" value="WHD_DprA"/>
    <property type="match status" value="1"/>
</dbReference>
<evidence type="ECO:0000259" key="4">
    <source>
        <dbReference type="Pfam" id="PF17782"/>
    </source>
</evidence>
<sequence>MTLFGLEESVILGLARSVHPAGDESAEDEAAEAAEAEPGAAAGAGPESAESAAGAGGADAAADLFARAAWTGIAEPGDGVVGLLVASLGASAALTAVLETWTPERLAATMREGGVVAEELEGELEQGLQRWRPRLSSADVIRSLQQAARVSARLLVPSDPLWPASLDDLGQHAPLALWWRGVPAAFHALPRAIALVGARAATGYGEHVAMDASAGLVDRGFAIVSGAAYGIDGMAHRAALASDGITLAFLAGGVDRHYPSGHDALISRIAEVGAVVSELPCGAAPTKWRFLQRNRLIAAAGAATVVVEAGWRSGSLNTAGHAAALGRPLGAVPGPVTSPTSAGCHRLIREFDAVCVTTAAEMDELAGEGPWALDRTLAEGAAGDDPRTSEEIRVLDALSPRSPRPVPEIARRAGMSTSAVLGALGALDLDGVVSERETGWVYASRPGSAGGSS</sequence>
<dbReference type="InterPro" id="IPR041614">
    <property type="entry name" value="DprA_WH"/>
</dbReference>
<feature type="region of interest" description="Disordered" evidence="2">
    <location>
        <begin position="19"/>
        <end position="55"/>
    </location>
</feature>
<feature type="compositionally biased region" description="Acidic residues" evidence="2">
    <location>
        <begin position="24"/>
        <end position="35"/>
    </location>
</feature>
<evidence type="ECO:0000256" key="1">
    <source>
        <dbReference type="ARBA" id="ARBA00006525"/>
    </source>
</evidence>
<feature type="domain" description="DprA winged helix" evidence="4">
    <location>
        <begin position="384"/>
        <end position="434"/>
    </location>
</feature>
<dbReference type="InterPro" id="IPR003488">
    <property type="entry name" value="DprA"/>
</dbReference>
<dbReference type="RefSeq" id="WP_134493039.1">
    <property type="nucleotide sequence ID" value="NZ_SOEZ01000079.1"/>
</dbReference>
<name>A0A4R8UBN8_9MICO</name>
<dbReference type="NCBIfam" id="TIGR00732">
    <property type="entry name" value="dprA"/>
    <property type="match status" value="1"/>
</dbReference>
<dbReference type="GO" id="GO:0009294">
    <property type="term" value="P:DNA-mediated transformation"/>
    <property type="evidence" value="ECO:0007669"/>
    <property type="project" value="InterPro"/>
</dbReference>
<dbReference type="PANTHER" id="PTHR43022:SF1">
    <property type="entry name" value="PROTEIN SMF"/>
    <property type="match status" value="1"/>
</dbReference>
<evidence type="ECO:0000259" key="3">
    <source>
        <dbReference type="Pfam" id="PF02481"/>
    </source>
</evidence>
<organism evidence="5 6">
    <name type="scientific">Cryobacterium tagatosivorans</name>
    <dbReference type="NCBI Taxonomy" id="1259199"/>
    <lineage>
        <taxon>Bacteria</taxon>
        <taxon>Bacillati</taxon>
        <taxon>Actinomycetota</taxon>
        <taxon>Actinomycetes</taxon>
        <taxon>Micrococcales</taxon>
        <taxon>Microbacteriaceae</taxon>
        <taxon>Cryobacterium</taxon>
    </lineage>
</organism>
<proteinExistence type="inferred from homology"/>
<gene>
    <name evidence="5" type="primary">dprA</name>
    <name evidence="5" type="ORF">E3O23_16785</name>
</gene>
<dbReference type="InterPro" id="IPR057666">
    <property type="entry name" value="DrpA_SLOG"/>
</dbReference>
<evidence type="ECO:0000256" key="2">
    <source>
        <dbReference type="SAM" id="MobiDB-lite"/>
    </source>
</evidence>
<dbReference type="Gene3D" id="3.40.50.450">
    <property type="match status" value="1"/>
</dbReference>
<dbReference type="PANTHER" id="PTHR43022">
    <property type="entry name" value="PROTEIN SMF"/>
    <property type="match status" value="1"/>
</dbReference>
<reference evidence="5 6" key="1">
    <citation type="submission" date="2019-03" db="EMBL/GenBank/DDBJ databases">
        <title>Genomics of glacier-inhabiting Cryobacterium strains.</title>
        <authorList>
            <person name="Liu Q."/>
            <person name="Xin Y.-H."/>
        </authorList>
    </citation>
    <scope>NUCLEOTIDE SEQUENCE [LARGE SCALE GENOMIC DNA]</scope>
    <source>
        <strain evidence="5 6">Sr47</strain>
    </source>
</reference>
<evidence type="ECO:0000313" key="6">
    <source>
        <dbReference type="Proteomes" id="UP000297866"/>
    </source>
</evidence>
<evidence type="ECO:0000313" key="5">
    <source>
        <dbReference type="EMBL" id="TFB46450.1"/>
    </source>
</evidence>
<keyword evidence="6" id="KW-1185">Reference proteome</keyword>
<dbReference type="Proteomes" id="UP000297866">
    <property type="component" value="Unassembled WGS sequence"/>
</dbReference>
<comment type="similarity">
    <text evidence="1">Belongs to the DprA/Smf family.</text>
</comment>
<dbReference type="AlphaFoldDB" id="A0A4R8UBN8"/>
<accession>A0A4R8UBN8</accession>
<comment type="caution">
    <text evidence="5">The sequence shown here is derived from an EMBL/GenBank/DDBJ whole genome shotgun (WGS) entry which is preliminary data.</text>
</comment>
<protein>
    <submittedName>
        <fullName evidence="5">DNA-protecting protein DprA</fullName>
    </submittedName>
</protein>
<dbReference type="EMBL" id="SOEZ01000079">
    <property type="protein sequence ID" value="TFB46450.1"/>
    <property type="molecule type" value="Genomic_DNA"/>
</dbReference>